<sequence length="381" mass="43426">MIREKIGTKENIVNLFSHPNNCSNVCYLPWTLEQTVKHYISQSIQRDGYNTTSLTITVSGNDVFLESDGETFSGEYLKNLIKFLEIGLLGFDLSIKRNNVKKWKANWRFLLPLGISIFNHKTIEMMDFPPVSLVLEKQDYLNSKTSDRWSELLLLNGADKIDLEKFESILDIVPIAAPAGDGAILDQEGVYNGDFDGYTLSLLDFFSKTSDPLIGKPLVAFGAPIRQWLKRKYGLSLNVLTVGTFKLDNNRTISTIGSNHPAFIFYAGHKFICEPDKDKLNFELAFKVMQQDLIVAQWQVEMGSKPASDPKAVLAKCKTNWANRPSEIEDLVNRQVYGKTITRELQEYARSLATETDFKFNEKFLQEIEKNAPLELLKRDW</sequence>
<name>A0A385SR17_9BACT</name>
<proteinExistence type="predicted"/>
<dbReference type="OrthoDB" id="7002638at2"/>
<organism evidence="1 2">
    <name type="scientific">Chryseolinea soli</name>
    <dbReference type="NCBI Taxonomy" id="2321403"/>
    <lineage>
        <taxon>Bacteria</taxon>
        <taxon>Pseudomonadati</taxon>
        <taxon>Bacteroidota</taxon>
        <taxon>Cytophagia</taxon>
        <taxon>Cytophagales</taxon>
        <taxon>Fulvivirgaceae</taxon>
        <taxon>Chryseolinea</taxon>
    </lineage>
</organism>
<keyword evidence="2" id="KW-1185">Reference proteome</keyword>
<gene>
    <name evidence="1" type="ORF">D4L85_16035</name>
</gene>
<dbReference type="Proteomes" id="UP000266183">
    <property type="component" value="Chromosome"/>
</dbReference>
<evidence type="ECO:0000313" key="1">
    <source>
        <dbReference type="EMBL" id="AYB31980.1"/>
    </source>
</evidence>
<dbReference type="AlphaFoldDB" id="A0A385SR17"/>
<dbReference type="KEGG" id="chk:D4L85_16035"/>
<evidence type="ECO:0000313" key="2">
    <source>
        <dbReference type="Proteomes" id="UP000266183"/>
    </source>
</evidence>
<dbReference type="RefSeq" id="WP_119755241.1">
    <property type="nucleotide sequence ID" value="NZ_CP032382.1"/>
</dbReference>
<protein>
    <submittedName>
        <fullName evidence="1">Uncharacterized protein</fullName>
    </submittedName>
</protein>
<reference evidence="2" key="1">
    <citation type="submission" date="2018-09" db="EMBL/GenBank/DDBJ databases">
        <title>Chryseolinea sp. KIS68-18 isolated from soil.</title>
        <authorList>
            <person name="Weon H.-Y."/>
            <person name="Kwon S.-W."/>
            <person name="Lee S.A."/>
        </authorList>
    </citation>
    <scope>NUCLEOTIDE SEQUENCE [LARGE SCALE GENOMIC DNA]</scope>
    <source>
        <strain evidence="2">KIS68-18</strain>
    </source>
</reference>
<dbReference type="EMBL" id="CP032382">
    <property type="protein sequence ID" value="AYB31980.1"/>
    <property type="molecule type" value="Genomic_DNA"/>
</dbReference>
<accession>A0A385SR17</accession>